<dbReference type="EMBL" id="CM040472">
    <property type="protein sequence ID" value="MCI4389565.1"/>
    <property type="molecule type" value="Genomic_DNA"/>
</dbReference>
<organism evidence="1 2">
    <name type="scientific">Pangasianodon gigas</name>
    <name type="common">Mekong giant catfish</name>
    <name type="synonym">Pangasius gigas</name>
    <dbReference type="NCBI Taxonomy" id="30993"/>
    <lineage>
        <taxon>Eukaryota</taxon>
        <taxon>Metazoa</taxon>
        <taxon>Chordata</taxon>
        <taxon>Craniata</taxon>
        <taxon>Vertebrata</taxon>
        <taxon>Euteleostomi</taxon>
        <taxon>Actinopterygii</taxon>
        <taxon>Neopterygii</taxon>
        <taxon>Teleostei</taxon>
        <taxon>Ostariophysi</taxon>
        <taxon>Siluriformes</taxon>
        <taxon>Pangasiidae</taxon>
        <taxon>Pangasianodon</taxon>
    </lineage>
</organism>
<accession>A0ACC5XG71</accession>
<protein>
    <submittedName>
        <fullName evidence="1">Uncharacterized protein</fullName>
    </submittedName>
</protein>
<keyword evidence="2" id="KW-1185">Reference proteome</keyword>
<evidence type="ECO:0000313" key="2">
    <source>
        <dbReference type="Proteomes" id="UP000829447"/>
    </source>
</evidence>
<comment type="caution">
    <text evidence="1">The sequence shown here is derived from an EMBL/GenBank/DDBJ whole genome shotgun (WGS) entry which is preliminary data.</text>
</comment>
<proteinExistence type="predicted"/>
<dbReference type="Proteomes" id="UP000829447">
    <property type="component" value="Linkage Group LG19"/>
</dbReference>
<evidence type="ECO:0000313" key="1">
    <source>
        <dbReference type="EMBL" id="MCI4389565.1"/>
    </source>
</evidence>
<name>A0ACC5XG71_PANGG</name>
<sequence>MLIVQKKKRLIRACAVQFLPFRHPERKRQDGPPAALLESPKKIRSGISILPCVLKQTWSDPQIWAQHVPPVFQTIRKRHRLREVGLKVWTASPEPCGNNILPGNHRDVT</sequence>
<gene>
    <name evidence="1" type="ORF">PGIGA_G00099500</name>
</gene>
<reference evidence="1 2" key="1">
    <citation type="journal article" date="2022" name="bioRxiv">
        <title>An ancient truncated duplication of the anti-Mullerian hormone receptor type 2 gene is a potential conserved master sex determinant in the Pangasiidae catfish family.</title>
        <authorList>
            <person name="Wen M."/>
            <person name="Pan Q."/>
            <person name="Jouanno E."/>
            <person name="Montfort J."/>
            <person name="Zahm M."/>
            <person name="Cabau C."/>
            <person name="Klopp C."/>
            <person name="Iampietro C."/>
            <person name="Roques C."/>
            <person name="Bouchez O."/>
            <person name="Castinel A."/>
            <person name="Donnadieu C."/>
            <person name="Parrinello H."/>
            <person name="Poncet C."/>
            <person name="Belmonte E."/>
            <person name="Gautier V."/>
            <person name="Avarre J.-C."/>
            <person name="Dugue R."/>
            <person name="Gustiano R."/>
            <person name="Ha T.T.T."/>
            <person name="Campet M."/>
            <person name="Sriphairoj K."/>
            <person name="Ribolli J."/>
            <person name="de Almeida F.L."/>
            <person name="Desvignes T."/>
            <person name="Postlethwait J.H."/>
            <person name="Bucao C.F."/>
            <person name="Robinson-Rechavi M."/>
            <person name="Bobe J."/>
            <person name="Herpin A."/>
            <person name="Guiguen Y."/>
        </authorList>
    </citation>
    <scope>NUCLEOTIDE SEQUENCE [LARGE SCALE GENOMIC DNA]</scope>
    <source>
        <strain evidence="1">YG-Dec2019</strain>
    </source>
</reference>